<evidence type="ECO:0000256" key="2">
    <source>
        <dbReference type="ARBA" id="ARBA00022490"/>
    </source>
</evidence>
<accession>A0A4V2UVB4</accession>
<dbReference type="InterPro" id="IPR004511">
    <property type="entry name" value="PAPS/APS_Rdtase"/>
</dbReference>
<evidence type="ECO:0000256" key="5">
    <source>
        <dbReference type="ARBA" id="ARBA00024327"/>
    </source>
</evidence>
<evidence type="ECO:0000256" key="10">
    <source>
        <dbReference type="HAMAP-Rule" id="MF_00063"/>
    </source>
</evidence>
<name>A0A4V2UVB4_9BACL</name>
<comment type="similarity">
    <text evidence="1 10">Belongs to the PAPS reductase family. CysH subfamily.</text>
</comment>
<organism evidence="13 14">
    <name type="scientific">Hazenella coriacea</name>
    <dbReference type="NCBI Taxonomy" id="1179467"/>
    <lineage>
        <taxon>Bacteria</taxon>
        <taxon>Bacillati</taxon>
        <taxon>Bacillota</taxon>
        <taxon>Bacilli</taxon>
        <taxon>Bacillales</taxon>
        <taxon>Thermoactinomycetaceae</taxon>
        <taxon>Hazenella</taxon>
    </lineage>
</organism>
<evidence type="ECO:0000313" key="13">
    <source>
        <dbReference type="EMBL" id="TCS95097.1"/>
    </source>
</evidence>
<feature type="binding site" evidence="10">
    <location>
        <position position="130"/>
    </location>
    <ligand>
        <name>[4Fe-4S] cluster</name>
        <dbReference type="ChEBI" id="CHEBI:49883"/>
    </ligand>
</feature>
<evidence type="ECO:0000256" key="9">
    <source>
        <dbReference type="ARBA" id="ARBA00032041"/>
    </source>
</evidence>
<keyword evidence="14" id="KW-1185">Reference proteome</keyword>
<dbReference type="GO" id="GO:0004604">
    <property type="term" value="F:phosphoadenylyl-sulfate reductase (thioredoxin) activity"/>
    <property type="evidence" value="ECO:0007669"/>
    <property type="project" value="UniProtKB-UniRule"/>
</dbReference>
<dbReference type="HAMAP" id="MF_00063">
    <property type="entry name" value="CysH"/>
    <property type="match status" value="1"/>
</dbReference>
<proteinExistence type="inferred from homology"/>
<keyword evidence="10" id="KW-0411">Iron-sulfur</keyword>
<keyword evidence="2 10" id="KW-0963">Cytoplasm</keyword>
<evidence type="ECO:0000256" key="6">
    <source>
        <dbReference type="ARBA" id="ARBA00024386"/>
    </source>
</evidence>
<evidence type="ECO:0000313" key="14">
    <source>
        <dbReference type="Proteomes" id="UP000294937"/>
    </source>
</evidence>
<dbReference type="InterPro" id="IPR002500">
    <property type="entry name" value="PAPS_reduct_dom"/>
</dbReference>
<gene>
    <name evidence="10" type="primary">cysH</name>
    <name evidence="13" type="ORF">EDD58_103523</name>
</gene>
<comment type="pathway">
    <text evidence="5 10">Sulfur metabolism; hydrogen sulfide biosynthesis; sulfite from sulfate.</text>
</comment>
<dbReference type="NCBIfam" id="TIGR00434">
    <property type="entry name" value="cysH"/>
    <property type="match status" value="1"/>
</dbReference>
<comment type="cofactor">
    <cofactor evidence="10">
        <name>[4Fe-4S] cluster</name>
        <dbReference type="ChEBI" id="CHEBI:49883"/>
    </cofactor>
    <text evidence="10">Binds 1 [4Fe-4S] cluster per subunit.</text>
</comment>
<dbReference type="PANTHER" id="PTHR46509:SF1">
    <property type="entry name" value="PHOSPHOADENOSINE PHOSPHOSULFATE REDUCTASE"/>
    <property type="match status" value="1"/>
</dbReference>
<dbReference type="GO" id="GO:0043866">
    <property type="term" value="F:adenylyl-sulfate reductase (thioredoxin) activity"/>
    <property type="evidence" value="ECO:0007669"/>
    <property type="project" value="UniProtKB-EC"/>
</dbReference>
<dbReference type="NCBIfam" id="TIGR02055">
    <property type="entry name" value="APS_reductase"/>
    <property type="match status" value="1"/>
</dbReference>
<evidence type="ECO:0000256" key="3">
    <source>
        <dbReference type="ARBA" id="ARBA00023002"/>
    </source>
</evidence>
<dbReference type="CDD" id="cd23945">
    <property type="entry name" value="PAPS_reductase"/>
    <property type="match status" value="1"/>
</dbReference>
<feature type="compositionally biased region" description="Basic and acidic residues" evidence="11">
    <location>
        <begin position="223"/>
        <end position="238"/>
    </location>
</feature>
<feature type="binding site" evidence="10">
    <location>
        <position position="215"/>
    </location>
    <ligand>
        <name>[4Fe-4S] cluster</name>
        <dbReference type="ChEBI" id="CHEBI:49883"/>
    </ligand>
</feature>
<evidence type="ECO:0000256" key="8">
    <source>
        <dbReference type="ARBA" id="ARBA00030894"/>
    </source>
</evidence>
<evidence type="ECO:0000256" key="7">
    <source>
        <dbReference type="ARBA" id="ARBA00029514"/>
    </source>
</evidence>
<keyword evidence="10" id="KW-0479">Metal-binding</keyword>
<dbReference type="EC" id="1.8.4.10" evidence="6 10"/>
<feature type="region of interest" description="Disordered" evidence="11">
    <location>
        <begin position="223"/>
        <end position="246"/>
    </location>
</feature>
<dbReference type="GO" id="GO:0051539">
    <property type="term" value="F:4 iron, 4 sulfur cluster binding"/>
    <property type="evidence" value="ECO:0007669"/>
    <property type="project" value="UniProtKB-UniRule"/>
</dbReference>
<dbReference type="GO" id="GO:0046872">
    <property type="term" value="F:metal ion binding"/>
    <property type="evidence" value="ECO:0007669"/>
    <property type="project" value="UniProtKB-KW"/>
</dbReference>
<dbReference type="EMBL" id="SMAG01000003">
    <property type="protein sequence ID" value="TCS95097.1"/>
    <property type="molecule type" value="Genomic_DNA"/>
</dbReference>
<dbReference type="GO" id="GO:0070814">
    <property type="term" value="P:hydrogen sulfide biosynthetic process"/>
    <property type="evidence" value="ECO:0007669"/>
    <property type="project" value="UniProtKB-UniRule"/>
</dbReference>
<feature type="binding site" evidence="10">
    <location>
        <position position="129"/>
    </location>
    <ligand>
        <name>[4Fe-4S] cluster</name>
        <dbReference type="ChEBI" id="CHEBI:49883"/>
    </ligand>
</feature>
<evidence type="ECO:0000256" key="1">
    <source>
        <dbReference type="ARBA" id="ARBA00009732"/>
    </source>
</evidence>
<dbReference type="Pfam" id="PF01507">
    <property type="entry name" value="PAPS_reduct"/>
    <property type="match status" value="1"/>
</dbReference>
<feature type="active site" description="Nucleophile; cysteine thiosulfonate intermediate" evidence="10">
    <location>
        <position position="238"/>
    </location>
</feature>
<dbReference type="Gene3D" id="3.40.50.620">
    <property type="entry name" value="HUPs"/>
    <property type="match status" value="1"/>
</dbReference>
<dbReference type="GO" id="GO:0005737">
    <property type="term" value="C:cytoplasm"/>
    <property type="evidence" value="ECO:0007669"/>
    <property type="project" value="UniProtKB-SubCell"/>
</dbReference>
<protein>
    <recommendedName>
        <fullName evidence="7 10">Adenosine 5'-phosphosulfate reductase</fullName>
        <shortName evidence="10">APS reductase</shortName>
        <ecNumber evidence="6 10">1.8.4.10</ecNumber>
    </recommendedName>
    <alternativeName>
        <fullName evidence="9 10">5'-adenylylsulfate reductase</fullName>
    </alternativeName>
    <alternativeName>
        <fullName evidence="8 10">Thioredoxin-dependent 5'-adenylylsulfate reductase</fullName>
    </alternativeName>
</protein>
<dbReference type="SUPFAM" id="SSF52402">
    <property type="entry name" value="Adenine nucleotide alpha hydrolases-like"/>
    <property type="match status" value="1"/>
</dbReference>
<comment type="catalytic activity">
    <reaction evidence="10">
        <text>[thioredoxin]-disulfide + sulfite + AMP + 2 H(+) = adenosine 5'-phosphosulfate + [thioredoxin]-dithiol</text>
        <dbReference type="Rhea" id="RHEA:21976"/>
        <dbReference type="Rhea" id="RHEA-COMP:10698"/>
        <dbReference type="Rhea" id="RHEA-COMP:10700"/>
        <dbReference type="ChEBI" id="CHEBI:15378"/>
        <dbReference type="ChEBI" id="CHEBI:17359"/>
        <dbReference type="ChEBI" id="CHEBI:29950"/>
        <dbReference type="ChEBI" id="CHEBI:50058"/>
        <dbReference type="ChEBI" id="CHEBI:58243"/>
        <dbReference type="ChEBI" id="CHEBI:456215"/>
        <dbReference type="EC" id="1.8.4.10"/>
    </reaction>
</comment>
<keyword evidence="3 10" id="KW-0560">Oxidoreductase</keyword>
<evidence type="ECO:0000256" key="11">
    <source>
        <dbReference type="SAM" id="MobiDB-lite"/>
    </source>
</evidence>
<evidence type="ECO:0000256" key="4">
    <source>
        <dbReference type="ARBA" id="ARBA00024298"/>
    </source>
</evidence>
<comment type="caution">
    <text evidence="13">The sequence shown here is derived from an EMBL/GenBank/DDBJ whole genome shotgun (WGS) entry which is preliminary data.</text>
</comment>
<dbReference type="GO" id="GO:0019379">
    <property type="term" value="P:sulfate assimilation, phosphoadenylyl sulfate reduction by phosphoadenylyl-sulfate reductase (thioredoxin)"/>
    <property type="evidence" value="ECO:0007669"/>
    <property type="project" value="UniProtKB-UniRule"/>
</dbReference>
<feature type="binding site" evidence="10">
    <location>
        <position position="212"/>
    </location>
    <ligand>
        <name>[4Fe-4S] cluster</name>
        <dbReference type="ChEBI" id="CHEBI:49883"/>
    </ligand>
</feature>
<dbReference type="PIRSF" id="PIRSF000857">
    <property type="entry name" value="PAPS_reductase"/>
    <property type="match status" value="1"/>
</dbReference>
<evidence type="ECO:0000259" key="12">
    <source>
        <dbReference type="Pfam" id="PF01507"/>
    </source>
</evidence>
<dbReference type="AlphaFoldDB" id="A0A4V2UVB4"/>
<dbReference type="InterPro" id="IPR014729">
    <property type="entry name" value="Rossmann-like_a/b/a_fold"/>
</dbReference>
<dbReference type="PANTHER" id="PTHR46509">
    <property type="entry name" value="PHOSPHOADENOSINE PHOSPHOSULFATE REDUCTASE"/>
    <property type="match status" value="1"/>
</dbReference>
<feature type="domain" description="Phosphoadenosine phosphosulphate reductase" evidence="12">
    <location>
        <begin position="48"/>
        <end position="218"/>
    </location>
</feature>
<dbReference type="NCBIfam" id="NF002537">
    <property type="entry name" value="PRK02090.1"/>
    <property type="match status" value="1"/>
</dbReference>
<dbReference type="GO" id="GO:0019344">
    <property type="term" value="P:cysteine biosynthetic process"/>
    <property type="evidence" value="ECO:0007669"/>
    <property type="project" value="InterPro"/>
</dbReference>
<dbReference type="InterPro" id="IPR011798">
    <property type="entry name" value="APS_reductase"/>
</dbReference>
<comment type="subcellular location">
    <subcellularLocation>
        <location evidence="10">Cytoplasm</location>
    </subcellularLocation>
</comment>
<dbReference type="Proteomes" id="UP000294937">
    <property type="component" value="Unassembled WGS sequence"/>
</dbReference>
<sequence>MVQWKKEELDMEDVISPESCKEVAFRLKEAHPMDVIRWGVENVGSSALTLACSFGYEDVALVDMVSKIEPDLTIFYLDTDLLFPETYQVRDRLVERYSCQFKRVCSDVSITEQTKQYGEALWTKNPHQCCRIRKVEPLKKVLQGYQGWITGIRREQSLTRAHAEVVEWDEGFGLVKLNPLAYWTSTQVWKYIHEHQIPYNPLHDQNFPSIGCEPCTQAVLPGEDPRSGRWTGTEKTECGLHNSPSE</sequence>
<reference evidence="13 14" key="1">
    <citation type="submission" date="2019-03" db="EMBL/GenBank/DDBJ databases">
        <title>Genomic Encyclopedia of Type Strains, Phase IV (KMG-IV): sequencing the most valuable type-strain genomes for metagenomic binning, comparative biology and taxonomic classification.</title>
        <authorList>
            <person name="Goeker M."/>
        </authorList>
    </citation>
    <scope>NUCLEOTIDE SEQUENCE [LARGE SCALE GENOMIC DNA]</scope>
    <source>
        <strain evidence="13 14">DSM 45707</strain>
    </source>
</reference>
<comment type="function">
    <text evidence="4 10">Catalyzes the formation of sulfite from adenosine 5'-phosphosulfate (APS) using thioredoxin as an electron donor.</text>
</comment>
<keyword evidence="10" id="KW-0408">Iron</keyword>